<name>G0UR05_TRYCI</name>
<feature type="transmembrane region" description="Helical" evidence="1">
    <location>
        <begin position="60"/>
        <end position="84"/>
    </location>
</feature>
<dbReference type="EMBL" id="HE575321">
    <property type="protein sequence ID" value="CCC91816.1"/>
    <property type="molecule type" value="Genomic_DNA"/>
</dbReference>
<keyword evidence="1" id="KW-1133">Transmembrane helix</keyword>
<sequence length="171" mass="19158">MDFWTVLRQRQQESNAEVRRVLRVSLAYSLVAVVVLFVSATAAPYRHKPGAGDERGPSRVLVAIFSLGSVVGYLFLVHSINVLCRNRFFLPISHTMTGNAMAACLLPCKNDRISGRWRSLLVYCHPLLSLFSIGCGFMPQHHNAYVLLLAVQLISFTATWIFYARAVNSSR</sequence>
<keyword evidence="1" id="KW-0812">Transmembrane</keyword>
<evidence type="ECO:0000313" key="2">
    <source>
        <dbReference type="EMBL" id="CCC91816.1"/>
    </source>
</evidence>
<feature type="transmembrane region" description="Helical" evidence="1">
    <location>
        <begin position="21"/>
        <end position="40"/>
    </location>
</feature>
<gene>
    <name evidence="2" type="ORF">TCIL3000_8_160</name>
</gene>
<feature type="transmembrane region" description="Helical" evidence="1">
    <location>
        <begin position="145"/>
        <end position="163"/>
    </location>
</feature>
<dbReference type="AlphaFoldDB" id="G0UR05"/>
<organism evidence="2">
    <name type="scientific">Trypanosoma congolense (strain IL3000)</name>
    <dbReference type="NCBI Taxonomy" id="1068625"/>
    <lineage>
        <taxon>Eukaryota</taxon>
        <taxon>Discoba</taxon>
        <taxon>Euglenozoa</taxon>
        <taxon>Kinetoplastea</taxon>
        <taxon>Metakinetoplastina</taxon>
        <taxon>Trypanosomatida</taxon>
        <taxon>Trypanosomatidae</taxon>
        <taxon>Trypanosoma</taxon>
        <taxon>Nannomonas</taxon>
    </lineage>
</organism>
<reference evidence="2" key="1">
    <citation type="journal article" date="2012" name="Proc. Natl. Acad. Sci. U.S.A.">
        <title>Antigenic diversity is generated by distinct evolutionary mechanisms in African trypanosome species.</title>
        <authorList>
            <person name="Jackson A.P."/>
            <person name="Berry A."/>
            <person name="Aslett M."/>
            <person name="Allison H.C."/>
            <person name="Burton P."/>
            <person name="Vavrova-Anderson J."/>
            <person name="Brown R."/>
            <person name="Browne H."/>
            <person name="Corton N."/>
            <person name="Hauser H."/>
            <person name="Gamble J."/>
            <person name="Gilderthorp R."/>
            <person name="Marcello L."/>
            <person name="McQuillan J."/>
            <person name="Otto T.D."/>
            <person name="Quail M.A."/>
            <person name="Sanders M.J."/>
            <person name="van Tonder A."/>
            <person name="Ginger M.L."/>
            <person name="Field M.C."/>
            <person name="Barry J.D."/>
            <person name="Hertz-Fowler C."/>
            <person name="Berriman M."/>
        </authorList>
    </citation>
    <scope>NUCLEOTIDE SEQUENCE</scope>
    <source>
        <strain evidence="2">IL3000</strain>
    </source>
</reference>
<proteinExistence type="predicted"/>
<feature type="transmembrane region" description="Helical" evidence="1">
    <location>
        <begin position="120"/>
        <end position="139"/>
    </location>
</feature>
<protein>
    <submittedName>
        <fullName evidence="2">Uncharacterized protein TCIL3000_8_160</fullName>
    </submittedName>
</protein>
<accession>G0UR05</accession>
<evidence type="ECO:0000256" key="1">
    <source>
        <dbReference type="SAM" id="Phobius"/>
    </source>
</evidence>
<dbReference type="VEuPathDB" id="TriTrypDB:TcIL3000_8_160"/>
<keyword evidence="1" id="KW-0472">Membrane</keyword>